<dbReference type="GO" id="GO:0003677">
    <property type="term" value="F:DNA binding"/>
    <property type="evidence" value="ECO:0007669"/>
    <property type="project" value="UniProtKB-KW"/>
</dbReference>
<keyword evidence="3" id="KW-0804">Transcription</keyword>
<reference evidence="5 6" key="1">
    <citation type="submission" date="2012-08" db="EMBL/GenBank/DDBJ databases">
        <title>The Genome Sequence of Slackia piriformis YIT 12062.</title>
        <authorList>
            <consortium name="The Broad Institute Genome Sequencing Platform"/>
            <person name="Earl A."/>
            <person name="Ward D."/>
            <person name="Feldgarden M."/>
            <person name="Gevers D."/>
            <person name="Morotomi M."/>
            <person name="Walker B."/>
            <person name="Young S.K."/>
            <person name="Zeng Q."/>
            <person name="Gargeya S."/>
            <person name="Fitzgerald M."/>
            <person name="Haas B."/>
            <person name="Abouelleil A."/>
            <person name="Alvarado L."/>
            <person name="Arachchi H.M."/>
            <person name="Berlin A.M."/>
            <person name="Chapman S.B."/>
            <person name="Goldberg J."/>
            <person name="Griggs A."/>
            <person name="Gujja S."/>
            <person name="Hansen M."/>
            <person name="Howarth C."/>
            <person name="Imamovic A."/>
            <person name="Larimer J."/>
            <person name="McCowen C."/>
            <person name="Montmayeur A."/>
            <person name="Murphy C."/>
            <person name="Neiman D."/>
            <person name="Pearson M."/>
            <person name="Priest M."/>
            <person name="Roberts A."/>
            <person name="Saif S."/>
            <person name="Shea T."/>
            <person name="Sisk P."/>
            <person name="Sykes S."/>
            <person name="Wortman J."/>
            <person name="Nusbaum C."/>
            <person name="Birren B."/>
        </authorList>
    </citation>
    <scope>NUCLEOTIDE SEQUENCE [LARGE SCALE GENOMIC DNA]</scope>
    <source>
        <strain evidence="5 6">YIT 12062</strain>
    </source>
</reference>
<evidence type="ECO:0000256" key="1">
    <source>
        <dbReference type="ARBA" id="ARBA00023015"/>
    </source>
</evidence>
<organism evidence="5 6">
    <name type="scientific">Slackia piriformis YIT 12062</name>
    <dbReference type="NCBI Taxonomy" id="742818"/>
    <lineage>
        <taxon>Bacteria</taxon>
        <taxon>Bacillati</taxon>
        <taxon>Actinomycetota</taxon>
        <taxon>Coriobacteriia</taxon>
        <taxon>Eggerthellales</taxon>
        <taxon>Eggerthellaceae</taxon>
        <taxon>Slackia</taxon>
    </lineage>
</organism>
<keyword evidence="6" id="KW-1185">Reference proteome</keyword>
<dbReference type="InterPro" id="IPR000524">
    <property type="entry name" value="Tscrpt_reg_HTH_GntR"/>
</dbReference>
<name>K0YVB3_9ACTN</name>
<dbReference type="InterPro" id="IPR036390">
    <property type="entry name" value="WH_DNA-bd_sf"/>
</dbReference>
<dbReference type="Pfam" id="PF00392">
    <property type="entry name" value="GntR"/>
    <property type="match status" value="1"/>
</dbReference>
<gene>
    <name evidence="5" type="ORF">HMPREF9451_00929</name>
</gene>
<dbReference type="CDD" id="cd07377">
    <property type="entry name" value="WHTH_GntR"/>
    <property type="match status" value="1"/>
</dbReference>
<evidence type="ECO:0000256" key="3">
    <source>
        <dbReference type="ARBA" id="ARBA00023163"/>
    </source>
</evidence>
<accession>K0YVB3</accession>
<dbReference type="GO" id="GO:0003700">
    <property type="term" value="F:DNA-binding transcription factor activity"/>
    <property type="evidence" value="ECO:0007669"/>
    <property type="project" value="InterPro"/>
</dbReference>
<keyword evidence="1" id="KW-0805">Transcription regulation</keyword>
<dbReference type="HOGENOM" id="CLU_017584_10_4_11"/>
<dbReference type="Gene3D" id="1.10.10.10">
    <property type="entry name" value="Winged helix-like DNA-binding domain superfamily/Winged helix DNA-binding domain"/>
    <property type="match status" value="1"/>
</dbReference>
<feature type="domain" description="HTH gntR-type" evidence="4">
    <location>
        <begin position="47"/>
        <end position="115"/>
    </location>
</feature>
<dbReference type="EMBL" id="ADMD01000007">
    <property type="protein sequence ID" value="EJZ83424.1"/>
    <property type="molecule type" value="Genomic_DNA"/>
</dbReference>
<comment type="caution">
    <text evidence="5">The sequence shown here is derived from an EMBL/GenBank/DDBJ whole genome shotgun (WGS) entry which is preliminary data.</text>
</comment>
<dbReference type="AlphaFoldDB" id="K0YVB3"/>
<evidence type="ECO:0000313" key="5">
    <source>
        <dbReference type="EMBL" id="EJZ83424.1"/>
    </source>
</evidence>
<dbReference type="InterPro" id="IPR036388">
    <property type="entry name" value="WH-like_DNA-bd_sf"/>
</dbReference>
<evidence type="ECO:0000313" key="6">
    <source>
        <dbReference type="Proteomes" id="UP000006069"/>
    </source>
</evidence>
<dbReference type="Proteomes" id="UP000006069">
    <property type="component" value="Unassembled WGS sequence"/>
</dbReference>
<dbReference type="SUPFAM" id="SSF46785">
    <property type="entry name" value="Winged helix' DNA-binding domain"/>
    <property type="match status" value="1"/>
</dbReference>
<dbReference type="eggNOG" id="COG1725">
    <property type="taxonomic scope" value="Bacteria"/>
</dbReference>
<evidence type="ECO:0000256" key="2">
    <source>
        <dbReference type="ARBA" id="ARBA00023125"/>
    </source>
</evidence>
<sequence length="160" mass="17513">MVCGRRIHGPRPDEGRFVRAQRDKAVRTALREMGVSLDIVISNASSKPIYEQIVLQMKDAILSGELEEGALLPSIRSLAGDLRISVITTKRAYAELEAQGFIETVQGKGSFVAGGNTELLREERLRHIEELLGRAVQEAQGIGLGLDEVKDMLDAVSQSE</sequence>
<protein>
    <recommendedName>
        <fullName evidence="4">HTH gntR-type domain-containing protein</fullName>
    </recommendedName>
</protein>
<keyword evidence="2" id="KW-0238">DNA-binding</keyword>
<dbReference type="PATRIC" id="fig|742818.3.peg.982"/>
<dbReference type="SMART" id="SM00345">
    <property type="entry name" value="HTH_GNTR"/>
    <property type="match status" value="1"/>
</dbReference>
<dbReference type="PROSITE" id="PS50949">
    <property type="entry name" value="HTH_GNTR"/>
    <property type="match status" value="1"/>
</dbReference>
<dbReference type="PANTHER" id="PTHR38445">
    <property type="entry name" value="HTH-TYPE TRANSCRIPTIONAL REPRESSOR YTRA"/>
    <property type="match status" value="1"/>
</dbReference>
<dbReference type="PANTHER" id="PTHR38445:SF7">
    <property type="entry name" value="GNTR-FAMILY TRANSCRIPTIONAL REGULATOR"/>
    <property type="match status" value="1"/>
</dbReference>
<dbReference type="InParanoid" id="K0YVB3"/>
<evidence type="ECO:0000259" key="4">
    <source>
        <dbReference type="PROSITE" id="PS50949"/>
    </source>
</evidence>
<proteinExistence type="predicted"/>